<sequence length="200" mass="23062">MLIRKFLRLRNLIQNIDKIGQLMQIKKVLRICILILSVVLNQCYAHFALENKPLLQKNPELFLSKKKIALIGFNASDYEIALLKLNRQHRNAGVLTKGTGFNGFRYCLVANAYSEKSCMSSFGIGKDLSDCSTSEAISEEINYYMLENYKSIVKENSEKIDEPGLFYDLLFKKKFQKIKNGTIDYIFLPSIIPLFRNLPY</sequence>
<evidence type="ECO:0000313" key="1">
    <source>
        <dbReference type="EMBL" id="MBM9578625.1"/>
    </source>
</evidence>
<dbReference type="EMBL" id="JAFFPU010000063">
    <property type="protein sequence ID" value="MBM9578625.1"/>
    <property type="molecule type" value="Genomic_DNA"/>
</dbReference>
<dbReference type="RefSeq" id="WP_205280621.1">
    <property type="nucleotide sequence ID" value="NZ_JAFFPU010000063.1"/>
</dbReference>
<evidence type="ECO:0008006" key="3">
    <source>
        <dbReference type="Google" id="ProtNLM"/>
    </source>
</evidence>
<reference evidence="1 2" key="1">
    <citation type="submission" date="2021-02" db="EMBL/GenBank/DDBJ databases">
        <title>Leptospira ainlahdjerensis sp. nov., Leptospira ainazelensis sp. nov., Leptospira abararensis sp. nov. and Leptospira chreensis sp. nov., four new species isolated from water sources in Algeria.</title>
        <authorList>
            <person name="Amara Korba A."/>
            <person name="Kainiu M."/>
            <person name="Vincent A.T."/>
            <person name="Mariet J.-F."/>
            <person name="Veyrier F.J."/>
            <person name="Goarant C."/>
            <person name="Picardeau M."/>
        </authorList>
    </citation>
    <scope>NUCLEOTIDE SEQUENCE [LARGE SCALE GENOMIC DNA]</scope>
    <source>
        <strain evidence="1 2">201903070</strain>
    </source>
</reference>
<name>A0ABS2UE34_9LEPT</name>
<dbReference type="Proteomes" id="UP000724686">
    <property type="component" value="Unassembled WGS sequence"/>
</dbReference>
<evidence type="ECO:0000313" key="2">
    <source>
        <dbReference type="Proteomes" id="UP000724686"/>
    </source>
</evidence>
<keyword evidence="2" id="KW-1185">Reference proteome</keyword>
<organism evidence="1 2">
    <name type="scientific">Leptospira ainlahdjerensis</name>
    <dbReference type="NCBI Taxonomy" id="2810033"/>
    <lineage>
        <taxon>Bacteria</taxon>
        <taxon>Pseudomonadati</taxon>
        <taxon>Spirochaetota</taxon>
        <taxon>Spirochaetia</taxon>
        <taxon>Leptospirales</taxon>
        <taxon>Leptospiraceae</taxon>
        <taxon>Leptospira</taxon>
    </lineage>
</organism>
<protein>
    <recommendedName>
        <fullName evidence="3">TIGR04452 family lipoprotein</fullName>
    </recommendedName>
</protein>
<gene>
    <name evidence="1" type="ORF">JWG45_15880</name>
</gene>
<comment type="caution">
    <text evidence="1">The sequence shown here is derived from an EMBL/GenBank/DDBJ whole genome shotgun (WGS) entry which is preliminary data.</text>
</comment>
<accession>A0ABS2UE34</accession>
<proteinExistence type="predicted"/>